<feature type="compositionally biased region" description="Basic and acidic residues" evidence="1">
    <location>
        <begin position="376"/>
        <end position="385"/>
    </location>
</feature>
<feature type="compositionally biased region" description="Polar residues" evidence="1">
    <location>
        <begin position="322"/>
        <end position="343"/>
    </location>
</feature>
<feature type="region of interest" description="Disordered" evidence="1">
    <location>
        <begin position="1"/>
        <end position="20"/>
    </location>
</feature>
<dbReference type="EMBL" id="CM002291">
    <property type="protein sequence ID" value="ESW24539.1"/>
    <property type="molecule type" value="Genomic_DNA"/>
</dbReference>
<feature type="compositionally biased region" description="Basic and acidic residues" evidence="1">
    <location>
        <begin position="305"/>
        <end position="317"/>
    </location>
</feature>
<dbReference type="GO" id="GO:0042023">
    <property type="term" value="P:DNA endoreduplication"/>
    <property type="evidence" value="ECO:0007669"/>
    <property type="project" value="InterPro"/>
</dbReference>
<feature type="region of interest" description="Disordered" evidence="1">
    <location>
        <begin position="304"/>
        <end position="440"/>
    </location>
</feature>
<dbReference type="Proteomes" id="UP000000226">
    <property type="component" value="Chromosome 4"/>
</dbReference>
<name>V7C309_PHAVU</name>
<dbReference type="Gramene" id="ESW24539">
    <property type="protein sequence ID" value="ESW24539"/>
    <property type="gene ID" value="PHAVU_004G139000g"/>
</dbReference>
<proteinExistence type="predicted"/>
<accession>V7C309</accession>
<feature type="compositionally biased region" description="Acidic residues" evidence="1">
    <location>
        <begin position="430"/>
        <end position="440"/>
    </location>
</feature>
<feature type="region of interest" description="Disordered" evidence="1">
    <location>
        <begin position="199"/>
        <end position="236"/>
    </location>
</feature>
<feature type="compositionally biased region" description="Acidic residues" evidence="1">
    <location>
        <begin position="408"/>
        <end position="421"/>
    </location>
</feature>
<dbReference type="OrthoDB" id="568248at2759"/>
<reference evidence="3" key="1">
    <citation type="journal article" date="2014" name="Nat. Genet.">
        <title>A reference genome for common bean and genome-wide analysis of dual domestications.</title>
        <authorList>
            <person name="Schmutz J."/>
            <person name="McClean P.E."/>
            <person name="Mamidi S."/>
            <person name="Wu G.A."/>
            <person name="Cannon S.B."/>
            <person name="Grimwood J."/>
            <person name="Jenkins J."/>
            <person name="Shu S."/>
            <person name="Song Q."/>
            <person name="Chavarro C."/>
            <person name="Torres-Torres M."/>
            <person name="Geffroy V."/>
            <person name="Moghaddam S.M."/>
            <person name="Gao D."/>
            <person name="Abernathy B."/>
            <person name="Barry K."/>
            <person name="Blair M."/>
            <person name="Brick M.A."/>
            <person name="Chovatia M."/>
            <person name="Gepts P."/>
            <person name="Goodstein D.M."/>
            <person name="Gonzales M."/>
            <person name="Hellsten U."/>
            <person name="Hyten D.L."/>
            <person name="Jia G."/>
            <person name="Kelly J.D."/>
            <person name="Kudrna D."/>
            <person name="Lee R."/>
            <person name="Richard M.M."/>
            <person name="Miklas P.N."/>
            <person name="Osorno J.M."/>
            <person name="Rodrigues J."/>
            <person name="Thareau V."/>
            <person name="Urrea C.A."/>
            <person name="Wang M."/>
            <person name="Yu Y."/>
            <person name="Zhang M."/>
            <person name="Wing R.A."/>
            <person name="Cregan P.B."/>
            <person name="Rokhsar D.S."/>
            <person name="Jackson S.A."/>
        </authorList>
    </citation>
    <scope>NUCLEOTIDE SEQUENCE [LARGE SCALE GENOMIC DNA]</scope>
    <source>
        <strain evidence="3">cv. G19833</strain>
    </source>
</reference>
<organism evidence="2 3">
    <name type="scientific">Phaseolus vulgaris</name>
    <name type="common">Kidney bean</name>
    <name type="synonym">French bean</name>
    <dbReference type="NCBI Taxonomy" id="3885"/>
    <lineage>
        <taxon>Eukaryota</taxon>
        <taxon>Viridiplantae</taxon>
        <taxon>Streptophyta</taxon>
        <taxon>Embryophyta</taxon>
        <taxon>Tracheophyta</taxon>
        <taxon>Spermatophyta</taxon>
        <taxon>Magnoliopsida</taxon>
        <taxon>eudicotyledons</taxon>
        <taxon>Gunneridae</taxon>
        <taxon>Pentapetalae</taxon>
        <taxon>rosids</taxon>
        <taxon>fabids</taxon>
        <taxon>Fabales</taxon>
        <taxon>Fabaceae</taxon>
        <taxon>Papilionoideae</taxon>
        <taxon>50 kb inversion clade</taxon>
        <taxon>NPAAA clade</taxon>
        <taxon>indigoferoid/millettioid clade</taxon>
        <taxon>Phaseoleae</taxon>
        <taxon>Phaseolus</taxon>
    </lineage>
</organism>
<dbReference type="PANTHER" id="PTHR35698">
    <property type="entry name" value="DNA-BINDING PROTEIN RHL1"/>
    <property type="match status" value="1"/>
</dbReference>
<evidence type="ECO:0000313" key="2">
    <source>
        <dbReference type="EMBL" id="ESW24539.1"/>
    </source>
</evidence>
<evidence type="ECO:0000313" key="3">
    <source>
        <dbReference type="Proteomes" id="UP000000226"/>
    </source>
</evidence>
<dbReference type="AlphaFoldDB" id="V7C309"/>
<feature type="compositionally biased region" description="Polar residues" evidence="1">
    <location>
        <begin position="358"/>
        <end position="368"/>
    </location>
</feature>
<dbReference type="GO" id="GO:0003677">
    <property type="term" value="F:DNA binding"/>
    <property type="evidence" value="ECO:0007669"/>
    <property type="project" value="InterPro"/>
</dbReference>
<keyword evidence="3" id="KW-1185">Reference proteome</keyword>
<dbReference type="InterPro" id="IPR038859">
    <property type="entry name" value="RHL1"/>
</dbReference>
<sequence>MARGKAKKKEEEDTEVANPEALERKRLKSLAISNNILSETPASSSVHLNPSSVVVKHHGKDIIKKSQRKSSRYLFSFPGLIAPLAGGKIGDLKDLGTKNPVLYLDFPQGQMKLFGTIVYPKNRYLTLQFPKGGKSVMCEDYFDNMIVFSDAWWIGRKDENPEEAKLDFPKELYEGHQAEYDFKGGAGAASVVNQGVPRTRIQRAEPESPKTPFANELSDSEINLEDTKELGPSRHSTRIAGKSFKFAEILSGDDSGKNSPDLSDHEEKVVEVDTAVNDYNSSKKKTVVFDLDNEDDAPVHQLNQENKESAGRSKYKEVPASVSASTEVKSSNRGSLVQATISTLFKKVEENTTRNSRKSPSSKASGQKLQPAGSKRKIDLDEGPKKRGRKTKDKNPGGTKIKAKSKESDDEDDDNEDDAIEEFSNASEDNGSDEDWTASP</sequence>
<evidence type="ECO:0000256" key="1">
    <source>
        <dbReference type="SAM" id="MobiDB-lite"/>
    </source>
</evidence>
<evidence type="ECO:0008006" key="4">
    <source>
        <dbReference type="Google" id="ProtNLM"/>
    </source>
</evidence>
<protein>
    <recommendedName>
        <fullName evidence="4">DNA-binding protein RHL1</fullName>
    </recommendedName>
</protein>
<dbReference type="PANTHER" id="PTHR35698:SF2">
    <property type="entry name" value="DNA-BINDING PROTEIN RHL1"/>
    <property type="match status" value="1"/>
</dbReference>
<gene>
    <name evidence="2" type="ORF">PHAVU_004G139000g</name>
</gene>